<feature type="chain" id="PRO_5041550271" evidence="1">
    <location>
        <begin position="20"/>
        <end position="92"/>
    </location>
</feature>
<dbReference type="EMBL" id="CP037422">
    <property type="protein sequence ID" value="QDU07317.1"/>
    <property type="molecule type" value="Genomic_DNA"/>
</dbReference>
<feature type="signal peptide" evidence="1">
    <location>
        <begin position="1"/>
        <end position="19"/>
    </location>
</feature>
<dbReference type="RefSeq" id="WP_144981664.1">
    <property type="nucleotide sequence ID" value="NZ_CP037422.1"/>
</dbReference>
<keyword evidence="1" id="KW-0732">Signal</keyword>
<accession>A0A517WPX3</accession>
<evidence type="ECO:0000256" key="1">
    <source>
        <dbReference type="SAM" id="SignalP"/>
    </source>
</evidence>
<sequence precursor="true">MKRALTVAMLASSVLFVGAIESSEARPPVWKQIRRQSRQLERNFRQASRDVQRFDRQLNNNINRYQRRYNNYYYRGSGARFYSPGFGYYYGW</sequence>
<proteinExistence type="predicted"/>
<evidence type="ECO:0000313" key="5">
    <source>
        <dbReference type="Proteomes" id="UP000318704"/>
    </source>
</evidence>
<gene>
    <name evidence="2" type="ORF">V144x_08010</name>
    <name evidence="3" type="ORF">V202x_06690</name>
</gene>
<dbReference type="OrthoDB" id="291906at2"/>
<organism evidence="3 4">
    <name type="scientific">Gimesia aquarii</name>
    <dbReference type="NCBI Taxonomy" id="2527964"/>
    <lineage>
        <taxon>Bacteria</taxon>
        <taxon>Pseudomonadati</taxon>
        <taxon>Planctomycetota</taxon>
        <taxon>Planctomycetia</taxon>
        <taxon>Planctomycetales</taxon>
        <taxon>Planctomycetaceae</taxon>
        <taxon>Gimesia</taxon>
    </lineage>
</organism>
<evidence type="ECO:0000313" key="2">
    <source>
        <dbReference type="EMBL" id="QDT95359.1"/>
    </source>
</evidence>
<keyword evidence="4" id="KW-1185">Reference proteome</keyword>
<dbReference type="KEGG" id="gaw:V144x_08010"/>
<reference evidence="4 5" key="1">
    <citation type="submission" date="2019-03" db="EMBL/GenBank/DDBJ databases">
        <title>Deep-cultivation of Planctomycetes and their phenomic and genomic characterization uncovers novel biology.</title>
        <authorList>
            <person name="Wiegand S."/>
            <person name="Jogler M."/>
            <person name="Boedeker C."/>
            <person name="Pinto D."/>
            <person name="Vollmers J."/>
            <person name="Rivas-Marin E."/>
            <person name="Kohn T."/>
            <person name="Peeters S.H."/>
            <person name="Heuer A."/>
            <person name="Rast P."/>
            <person name="Oberbeckmann S."/>
            <person name="Bunk B."/>
            <person name="Jeske O."/>
            <person name="Meyerdierks A."/>
            <person name="Storesund J.E."/>
            <person name="Kallscheuer N."/>
            <person name="Luecker S."/>
            <person name="Lage O.M."/>
            <person name="Pohl T."/>
            <person name="Merkel B.J."/>
            <person name="Hornburger P."/>
            <person name="Mueller R.-W."/>
            <person name="Bruemmer F."/>
            <person name="Labrenz M."/>
            <person name="Spormann A.M."/>
            <person name="Op den Camp H."/>
            <person name="Overmann J."/>
            <person name="Amann R."/>
            <person name="Jetten M.S.M."/>
            <person name="Mascher T."/>
            <person name="Medema M.H."/>
            <person name="Devos D.P."/>
            <person name="Kaster A.-K."/>
            <person name="Ovreas L."/>
            <person name="Rohde M."/>
            <person name="Galperin M.Y."/>
            <person name="Jogler C."/>
        </authorList>
    </citation>
    <scope>NUCLEOTIDE SEQUENCE [LARGE SCALE GENOMIC DNA]</scope>
    <source>
        <strain evidence="2 5">V144</strain>
        <strain evidence="3 4">V202</strain>
    </source>
</reference>
<evidence type="ECO:0000313" key="4">
    <source>
        <dbReference type="Proteomes" id="UP000318384"/>
    </source>
</evidence>
<dbReference type="AlphaFoldDB" id="A0A517WPX3"/>
<accession>A0A517VQY2</accession>
<protein>
    <submittedName>
        <fullName evidence="3">Uncharacterized protein</fullName>
    </submittedName>
</protein>
<dbReference type="EMBL" id="CP037920">
    <property type="protein sequence ID" value="QDT95359.1"/>
    <property type="molecule type" value="Genomic_DNA"/>
</dbReference>
<name>A0A517WPX3_9PLAN</name>
<dbReference type="Proteomes" id="UP000318704">
    <property type="component" value="Chromosome"/>
</dbReference>
<dbReference type="Proteomes" id="UP000318384">
    <property type="component" value="Chromosome"/>
</dbReference>
<evidence type="ECO:0000313" key="3">
    <source>
        <dbReference type="EMBL" id="QDU07317.1"/>
    </source>
</evidence>